<protein>
    <recommendedName>
        <fullName evidence="16">Potassium-transporting ATPase ATP-binding subunit</fullName>
        <ecNumber evidence="16">7.2.2.6</ecNumber>
    </recommendedName>
    <alternativeName>
        <fullName evidence="16">ATP phosphohydrolase [potassium-transporting] B chain</fullName>
    </alternativeName>
    <alternativeName>
        <fullName evidence="16">Potassium-binding and translocating subunit B</fullName>
    </alternativeName>
    <alternativeName>
        <fullName evidence="16">Potassium-translocating ATPase B chain</fullName>
    </alternativeName>
</protein>
<feature type="transmembrane region" description="Helical" evidence="16">
    <location>
        <begin position="220"/>
        <end position="241"/>
    </location>
</feature>
<keyword evidence="14 16" id="KW-0406">Ion transport</keyword>
<evidence type="ECO:0000256" key="12">
    <source>
        <dbReference type="ARBA" id="ARBA00022967"/>
    </source>
</evidence>
<feature type="active site" description="4-aspartylphosphate intermediate" evidence="16">
    <location>
        <position position="308"/>
    </location>
</feature>
<dbReference type="SFLD" id="SFLDG00002">
    <property type="entry name" value="C1.7:_P-type_atpase_like"/>
    <property type="match status" value="1"/>
</dbReference>
<dbReference type="PANTHER" id="PTHR43743:SF1">
    <property type="entry name" value="POTASSIUM-TRANSPORTING ATPASE ATP-BINDING SUBUNIT"/>
    <property type="match status" value="1"/>
</dbReference>
<dbReference type="EC" id="7.2.2.6" evidence="16"/>
<dbReference type="Pfam" id="PF00122">
    <property type="entry name" value="E1-E2_ATPase"/>
    <property type="match status" value="1"/>
</dbReference>
<comment type="subunit">
    <text evidence="16">The system is composed of three essential subunits: KdpA, KdpB and KdpC.</text>
</comment>
<dbReference type="InterPro" id="IPR023298">
    <property type="entry name" value="ATPase_P-typ_TM_dom_sf"/>
</dbReference>
<dbReference type="RefSeq" id="WP_093828605.1">
    <property type="nucleotide sequence ID" value="NZ_FOLQ01000006.1"/>
</dbReference>
<evidence type="ECO:0000256" key="10">
    <source>
        <dbReference type="ARBA" id="ARBA00022842"/>
    </source>
</evidence>
<feature type="domain" description="P-type ATPase A" evidence="17">
    <location>
        <begin position="111"/>
        <end position="209"/>
    </location>
</feature>
<dbReference type="InterPro" id="IPR059000">
    <property type="entry name" value="ATPase_P-type_domA"/>
</dbReference>
<dbReference type="SFLD" id="SFLDF00027">
    <property type="entry name" value="p-type_atpase"/>
    <property type="match status" value="1"/>
</dbReference>
<dbReference type="InterPro" id="IPR018303">
    <property type="entry name" value="ATPase_P-typ_P_site"/>
</dbReference>
<keyword evidence="9 16" id="KW-0067">ATP-binding</keyword>
<evidence type="ECO:0000256" key="15">
    <source>
        <dbReference type="ARBA" id="ARBA00023136"/>
    </source>
</evidence>
<comment type="function">
    <text evidence="16">Part of the high-affinity ATP-driven potassium transport (or Kdp) system, which catalyzes the hydrolysis of ATP coupled with the electrogenic transport of potassium into the cytoplasm. This subunit is responsible for energy coupling to the transport system and for the release of the potassium ions to the cytoplasm.</text>
</comment>
<dbReference type="CDD" id="cd02078">
    <property type="entry name" value="P-type_ATPase_K"/>
    <property type="match status" value="1"/>
</dbReference>
<evidence type="ECO:0000256" key="4">
    <source>
        <dbReference type="ARBA" id="ARBA00022538"/>
    </source>
</evidence>
<sequence length="684" mass="72427">MAKQNSSPALFQRELVSKAIRDSFVKLNPAILIKNPVMFTVEIGTVVMVLVTAYIAITGDTSQGTLGYNIAITFILLLTILFANFAEAIAEARGKAQAESLRKTRQETPAKKVVGNDRIELISSAQLQKGDVFLCETGDIIPSDGEIIEGLATIDESAITGESAPVIRESGGDKSSVTGGTKVLSDRIKVQVTTQPGESFLDRMIALVEGASRQKTPNEIALTILLAGFTLIFIIVCVALKPFADYANTPITIAALISLFVCLIPTTIGGLLSAIGIAGMDRALRANVIAKSGRAVETAGDIDTLLLDKTGTITIGNRKATNFYPAPGISVDDMIRASALSSLADETPEGKSIVELAGTNVTSRLSTEGATLIKFTAETRSSGIDMPSGQNGSQVRIRKGATDSIRNIVSRAGNIFPAITEEQSKKIAANGGTPLVVSENEVVKGVIELQDIIKPGISERFDRLRKMGVKTVMVTGDNPLTAKFIAEKAGVDDYIAEAKPEDKMNYIRHEQLGGKLVAMMGDGTNDAPALAQADVGVAMNSGTQAAKEAGNMVDLDNDPTKLIEVVEIGKQLLITRGTLTTFSIANDVAKYFAIVPALFVLSIPALQAINIMKLHSPESAILSAVIFNAIIIPMLIPLALRGVEYKPIGASALLRRNLLIYGVGGLIAPFIGIKLIDLVVGLFV</sequence>
<dbReference type="GO" id="GO:0000287">
    <property type="term" value="F:magnesium ion binding"/>
    <property type="evidence" value="ECO:0007669"/>
    <property type="project" value="UniProtKB-UniRule"/>
</dbReference>
<evidence type="ECO:0000313" key="18">
    <source>
        <dbReference type="EMBL" id="SFD70832.1"/>
    </source>
</evidence>
<keyword evidence="8 16" id="KW-0547">Nucleotide-binding</keyword>
<keyword evidence="15 16" id="KW-0472">Membrane</keyword>
<dbReference type="InterPro" id="IPR006391">
    <property type="entry name" value="P-type_ATPase_bsu_IA"/>
</dbReference>
<name>A0A1I1UIX9_9BACT</name>
<evidence type="ECO:0000256" key="5">
    <source>
        <dbReference type="ARBA" id="ARBA00022553"/>
    </source>
</evidence>
<feature type="binding site" evidence="16">
    <location>
        <position position="349"/>
    </location>
    <ligand>
        <name>ATP</name>
        <dbReference type="ChEBI" id="CHEBI:30616"/>
    </ligand>
</feature>
<dbReference type="NCBIfam" id="TIGR01497">
    <property type="entry name" value="kdpB"/>
    <property type="match status" value="1"/>
</dbReference>
<organism evidence="18 19">
    <name type="scientific">Spirosoma endophyticum</name>
    <dbReference type="NCBI Taxonomy" id="662367"/>
    <lineage>
        <taxon>Bacteria</taxon>
        <taxon>Pseudomonadati</taxon>
        <taxon>Bacteroidota</taxon>
        <taxon>Cytophagia</taxon>
        <taxon>Cytophagales</taxon>
        <taxon>Cytophagaceae</taxon>
        <taxon>Spirosoma</taxon>
    </lineage>
</organism>
<dbReference type="FunFam" id="2.70.150.10:FF:000033">
    <property type="entry name" value="Potassium-transporting ATPase ATP-binding subunit"/>
    <property type="match status" value="1"/>
</dbReference>
<evidence type="ECO:0000256" key="6">
    <source>
        <dbReference type="ARBA" id="ARBA00022692"/>
    </source>
</evidence>
<comment type="catalytic activity">
    <reaction evidence="16">
        <text>K(+)(out) + ATP + H2O = K(+)(in) + ADP + phosphate + H(+)</text>
        <dbReference type="Rhea" id="RHEA:16777"/>
        <dbReference type="ChEBI" id="CHEBI:15377"/>
        <dbReference type="ChEBI" id="CHEBI:15378"/>
        <dbReference type="ChEBI" id="CHEBI:29103"/>
        <dbReference type="ChEBI" id="CHEBI:30616"/>
        <dbReference type="ChEBI" id="CHEBI:43474"/>
        <dbReference type="ChEBI" id="CHEBI:456216"/>
        <dbReference type="EC" id="7.2.2.6"/>
    </reaction>
</comment>
<dbReference type="HAMAP" id="MF_00285">
    <property type="entry name" value="KdpB"/>
    <property type="match status" value="1"/>
</dbReference>
<dbReference type="GO" id="GO:0005524">
    <property type="term" value="F:ATP binding"/>
    <property type="evidence" value="ECO:0007669"/>
    <property type="project" value="UniProtKB-UniRule"/>
</dbReference>
<keyword evidence="12 16" id="KW-1278">Translocase</keyword>
<dbReference type="Proteomes" id="UP000198598">
    <property type="component" value="Unassembled WGS sequence"/>
</dbReference>
<dbReference type="GO" id="GO:0008556">
    <property type="term" value="F:P-type potassium transmembrane transporter activity"/>
    <property type="evidence" value="ECO:0007669"/>
    <property type="project" value="UniProtKB-UniRule"/>
</dbReference>
<keyword evidence="5 16" id="KW-0597">Phosphoprotein</keyword>
<dbReference type="Gene3D" id="2.70.150.10">
    <property type="entry name" value="Calcium-transporting ATPase, cytoplasmic transduction domain A"/>
    <property type="match status" value="1"/>
</dbReference>
<evidence type="ECO:0000313" key="19">
    <source>
        <dbReference type="Proteomes" id="UP000198598"/>
    </source>
</evidence>
<evidence type="ECO:0000256" key="11">
    <source>
        <dbReference type="ARBA" id="ARBA00022958"/>
    </source>
</evidence>
<keyword evidence="4 16" id="KW-0633">Potassium transport</keyword>
<feature type="transmembrane region" description="Helical" evidence="16">
    <location>
        <begin position="68"/>
        <end position="86"/>
    </location>
</feature>
<dbReference type="InterPro" id="IPR023214">
    <property type="entry name" value="HAD_sf"/>
</dbReference>
<dbReference type="OrthoDB" id="909834at2"/>
<dbReference type="InterPro" id="IPR001757">
    <property type="entry name" value="P_typ_ATPase"/>
</dbReference>
<dbReference type="EMBL" id="FOLQ01000006">
    <property type="protein sequence ID" value="SFD70832.1"/>
    <property type="molecule type" value="Genomic_DNA"/>
</dbReference>
<keyword evidence="3 16" id="KW-1003">Cell membrane</keyword>
<keyword evidence="19" id="KW-1185">Reference proteome</keyword>
<dbReference type="STRING" id="662367.SAMN05216167_106293"/>
<feature type="binding site" evidence="16">
    <location>
        <position position="399"/>
    </location>
    <ligand>
        <name>ATP</name>
        <dbReference type="ChEBI" id="CHEBI:30616"/>
    </ligand>
</feature>
<comment type="subcellular location">
    <subcellularLocation>
        <location evidence="16">Cell membrane</location>
        <topology evidence="16">Multi-pass membrane protein</topology>
    </subcellularLocation>
    <subcellularLocation>
        <location evidence="1">Membrane</location>
    </subcellularLocation>
</comment>
<dbReference type="GO" id="GO:0005886">
    <property type="term" value="C:plasma membrane"/>
    <property type="evidence" value="ECO:0007669"/>
    <property type="project" value="UniProtKB-SubCell"/>
</dbReference>
<feature type="binding site" evidence="16">
    <location>
        <position position="526"/>
    </location>
    <ligand>
        <name>Mg(2+)</name>
        <dbReference type="ChEBI" id="CHEBI:18420"/>
    </ligand>
</feature>
<feature type="transmembrane region" description="Helical" evidence="16">
    <location>
        <begin position="591"/>
        <end position="609"/>
    </location>
</feature>
<dbReference type="Gene3D" id="3.40.50.1000">
    <property type="entry name" value="HAD superfamily/HAD-like"/>
    <property type="match status" value="1"/>
</dbReference>
<evidence type="ECO:0000256" key="9">
    <source>
        <dbReference type="ARBA" id="ARBA00022840"/>
    </source>
</evidence>
<keyword evidence="2 16" id="KW-0813">Transport</keyword>
<keyword evidence="7 16" id="KW-0479">Metal-binding</keyword>
<comment type="similarity">
    <text evidence="16">Belongs to the cation transport ATPase (P-type) (TC 3.A.3) family. Type IA subfamily.</text>
</comment>
<evidence type="ECO:0000256" key="3">
    <source>
        <dbReference type="ARBA" id="ARBA00022475"/>
    </source>
</evidence>
<dbReference type="SUPFAM" id="SSF81665">
    <property type="entry name" value="Calcium ATPase, transmembrane domain M"/>
    <property type="match status" value="1"/>
</dbReference>
<feature type="binding site" evidence="16">
    <location>
        <position position="522"/>
    </location>
    <ligand>
        <name>Mg(2+)</name>
        <dbReference type="ChEBI" id="CHEBI:18420"/>
    </ligand>
</feature>
<dbReference type="InterPro" id="IPR044492">
    <property type="entry name" value="P_typ_ATPase_HD_dom"/>
</dbReference>
<dbReference type="PROSITE" id="PS01229">
    <property type="entry name" value="COF_2"/>
    <property type="match status" value="1"/>
</dbReference>
<gene>
    <name evidence="16" type="primary">kdpB</name>
    <name evidence="18" type="ORF">SAMN05216167_106293</name>
</gene>
<dbReference type="SUPFAM" id="SSF81653">
    <property type="entry name" value="Calcium ATPase, transduction domain A"/>
    <property type="match status" value="1"/>
</dbReference>
<feature type="transmembrane region" description="Helical" evidence="16">
    <location>
        <begin position="253"/>
        <end position="275"/>
    </location>
</feature>
<dbReference type="SFLD" id="SFLDS00003">
    <property type="entry name" value="Haloacid_Dehalogenase"/>
    <property type="match status" value="1"/>
</dbReference>
<evidence type="ECO:0000256" key="8">
    <source>
        <dbReference type="ARBA" id="ARBA00022741"/>
    </source>
</evidence>
<dbReference type="InterPro" id="IPR036412">
    <property type="entry name" value="HAD-like_sf"/>
</dbReference>
<feature type="transmembrane region" description="Helical" evidence="16">
    <location>
        <begin position="660"/>
        <end position="683"/>
    </location>
</feature>
<feature type="transmembrane region" description="Helical" evidence="16">
    <location>
        <begin position="621"/>
        <end position="640"/>
    </location>
</feature>
<keyword evidence="10 16" id="KW-0460">Magnesium</keyword>
<evidence type="ECO:0000256" key="16">
    <source>
        <dbReference type="HAMAP-Rule" id="MF_00285"/>
    </source>
</evidence>
<feature type="binding site" evidence="16">
    <location>
        <begin position="375"/>
        <end position="382"/>
    </location>
    <ligand>
        <name>ATP</name>
        <dbReference type="ChEBI" id="CHEBI:30616"/>
    </ligand>
</feature>
<keyword evidence="13 16" id="KW-1133">Transmembrane helix</keyword>
<proteinExistence type="inferred from homology"/>
<keyword evidence="11 16" id="KW-0630">Potassium</keyword>
<dbReference type="InterPro" id="IPR023299">
    <property type="entry name" value="ATPase_P-typ_cyto_dom_N"/>
</dbReference>
<dbReference type="AlphaFoldDB" id="A0A1I1UIX9"/>
<evidence type="ECO:0000256" key="2">
    <source>
        <dbReference type="ARBA" id="ARBA00022448"/>
    </source>
</evidence>
<evidence type="ECO:0000259" key="17">
    <source>
        <dbReference type="Pfam" id="PF00122"/>
    </source>
</evidence>
<evidence type="ECO:0000256" key="1">
    <source>
        <dbReference type="ARBA" id="ARBA00004370"/>
    </source>
</evidence>
<feature type="binding site" evidence="16">
    <location>
        <position position="345"/>
    </location>
    <ligand>
        <name>ATP</name>
        <dbReference type="ChEBI" id="CHEBI:30616"/>
    </ligand>
</feature>
<dbReference type="InterPro" id="IPR008250">
    <property type="entry name" value="ATPase_P-typ_transduc_dom_A_sf"/>
</dbReference>
<dbReference type="PANTHER" id="PTHR43743">
    <property type="entry name" value="POTASSIUM-TRANSPORTING ATPASE ATP-BINDING SUBUNIT"/>
    <property type="match status" value="1"/>
</dbReference>
<evidence type="ECO:0000256" key="13">
    <source>
        <dbReference type="ARBA" id="ARBA00022989"/>
    </source>
</evidence>
<keyword evidence="6 16" id="KW-0812">Transmembrane</keyword>
<dbReference type="NCBIfam" id="TIGR01494">
    <property type="entry name" value="ATPase_P-type"/>
    <property type="match status" value="2"/>
</dbReference>
<dbReference type="GO" id="GO:0016887">
    <property type="term" value="F:ATP hydrolysis activity"/>
    <property type="evidence" value="ECO:0007669"/>
    <property type="project" value="InterPro"/>
</dbReference>
<reference evidence="18 19" key="1">
    <citation type="submission" date="2016-10" db="EMBL/GenBank/DDBJ databases">
        <authorList>
            <person name="de Groot N.N."/>
        </authorList>
    </citation>
    <scope>NUCLEOTIDE SEQUENCE [LARGE SCALE GENOMIC DNA]</scope>
    <source>
        <strain evidence="18 19">DSM 26130</strain>
    </source>
</reference>
<accession>A0A1I1UIX9</accession>
<evidence type="ECO:0000256" key="7">
    <source>
        <dbReference type="ARBA" id="ARBA00022723"/>
    </source>
</evidence>
<dbReference type="PRINTS" id="PR00119">
    <property type="entry name" value="CATATPASE"/>
</dbReference>
<evidence type="ECO:0000256" key="14">
    <source>
        <dbReference type="ARBA" id="ARBA00023065"/>
    </source>
</evidence>
<dbReference type="SUPFAM" id="SSF56784">
    <property type="entry name" value="HAD-like"/>
    <property type="match status" value="1"/>
</dbReference>
<dbReference type="Pfam" id="PF00702">
    <property type="entry name" value="Hydrolase"/>
    <property type="match status" value="1"/>
</dbReference>
<dbReference type="PROSITE" id="PS00154">
    <property type="entry name" value="ATPASE_E1_E2"/>
    <property type="match status" value="1"/>
</dbReference>
<dbReference type="Gene3D" id="3.40.1110.10">
    <property type="entry name" value="Calcium-transporting ATPase, cytoplasmic domain N"/>
    <property type="match status" value="1"/>
</dbReference>
<feature type="transmembrane region" description="Helical" evidence="16">
    <location>
        <begin position="36"/>
        <end position="56"/>
    </location>
</feature>